<keyword evidence="3" id="KW-1185">Reference proteome</keyword>
<evidence type="ECO:0000256" key="1">
    <source>
        <dbReference type="SAM" id="MobiDB-lite"/>
    </source>
</evidence>
<dbReference type="RefSeq" id="WP_378132772.1">
    <property type="nucleotide sequence ID" value="NZ_JBHSMI010000023.1"/>
</dbReference>
<gene>
    <name evidence="2" type="ORF">ACFPOF_11875</name>
</gene>
<protein>
    <submittedName>
        <fullName evidence="2">Uncharacterized protein</fullName>
    </submittedName>
</protein>
<proteinExistence type="predicted"/>
<sequence>MRTAGKWLTIVAVAMAIIVMSGCGSSGKSQTAAGKTDPPSEQTSSGSSTAGATDSASEAAVPSGFPSEIPIAKGALDIEAKKSDINYIIHFRLAMSVEDATKLYKDILANAGLSFSMGDSSGVITFQGNTASYAAMLTIAKAFGHKGDAYVSIDYSTKLQK</sequence>
<dbReference type="Proteomes" id="UP001596113">
    <property type="component" value="Unassembled WGS sequence"/>
</dbReference>
<evidence type="ECO:0000313" key="3">
    <source>
        <dbReference type="Proteomes" id="UP001596113"/>
    </source>
</evidence>
<dbReference type="PROSITE" id="PS51257">
    <property type="entry name" value="PROKAR_LIPOPROTEIN"/>
    <property type="match status" value="1"/>
</dbReference>
<comment type="caution">
    <text evidence="2">The sequence shown here is derived from an EMBL/GenBank/DDBJ whole genome shotgun (WGS) entry which is preliminary data.</text>
</comment>
<dbReference type="EMBL" id="JBHSMI010000023">
    <property type="protein sequence ID" value="MFC5403430.1"/>
    <property type="molecule type" value="Genomic_DNA"/>
</dbReference>
<name>A0ABW0HT51_9BACL</name>
<reference evidence="3" key="1">
    <citation type="journal article" date="2019" name="Int. J. Syst. Evol. Microbiol.">
        <title>The Global Catalogue of Microorganisms (GCM) 10K type strain sequencing project: providing services to taxonomists for standard genome sequencing and annotation.</title>
        <authorList>
            <consortium name="The Broad Institute Genomics Platform"/>
            <consortium name="The Broad Institute Genome Sequencing Center for Infectious Disease"/>
            <person name="Wu L."/>
            <person name="Ma J."/>
        </authorList>
    </citation>
    <scope>NUCLEOTIDE SEQUENCE [LARGE SCALE GENOMIC DNA]</scope>
    <source>
        <strain evidence="3">CGMCC 1.18575</strain>
    </source>
</reference>
<feature type="region of interest" description="Disordered" evidence="1">
    <location>
        <begin position="28"/>
        <end position="64"/>
    </location>
</feature>
<feature type="compositionally biased region" description="Low complexity" evidence="1">
    <location>
        <begin position="37"/>
        <end position="60"/>
    </location>
</feature>
<accession>A0ABW0HT51</accession>
<evidence type="ECO:0000313" key="2">
    <source>
        <dbReference type="EMBL" id="MFC5403430.1"/>
    </source>
</evidence>
<organism evidence="2 3">
    <name type="scientific">Cohnella soli</name>
    <dbReference type="NCBI Taxonomy" id="425005"/>
    <lineage>
        <taxon>Bacteria</taxon>
        <taxon>Bacillati</taxon>
        <taxon>Bacillota</taxon>
        <taxon>Bacilli</taxon>
        <taxon>Bacillales</taxon>
        <taxon>Paenibacillaceae</taxon>
        <taxon>Cohnella</taxon>
    </lineage>
</organism>